<reference evidence="1 2" key="1">
    <citation type="submission" date="2014-02" db="EMBL/GenBank/DDBJ databases">
        <authorList>
            <person name="Sears C."/>
            <person name="Carroll K."/>
            <person name="Sack B.R."/>
            <person name="Qadri F."/>
            <person name="Myers L.L."/>
            <person name="Chung G.-T."/>
            <person name="Escheverria P."/>
            <person name="Fraser C.M."/>
            <person name="Sadzewicz L."/>
            <person name="Shefchek K.A."/>
            <person name="Tallon L."/>
            <person name="Das S.P."/>
            <person name="Daugherty S."/>
            <person name="Mongodin E.F."/>
        </authorList>
    </citation>
    <scope>NUCLEOTIDE SEQUENCE [LARGE SCALE GENOMIC DNA]</scope>
    <source>
        <strain evidence="1 2">3976T8</strain>
    </source>
</reference>
<name>A0A016AR77_BACFG</name>
<comment type="caution">
    <text evidence="1">The sequence shown here is derived from an EMBL/GenBank/DDBJ whole genome shotgun (WGS) entry which is preliminary data.</text>
</comment>
<dbReference type="PATRIC" id="fig|1339314.3.peg.1827"/>
<accession>A0A016AR77</accession>
<gene>
    <name evidence="1" type="ORF">M123_1613</name>
</gene>
<proteinExistence type="predicted"/>
<dbReference type="Proteomes" id="UP000020938">
    <property type="component" value="Unassembled WGS sequence"/>
</dbReference>
<protein>
    <recommendedName>
        <fullName evidence="3">Outer membrane protein beta-barrel domain-containing protein</fullName>
    </recommendedName>
</protein>
<evidence type="ECO:0000313" key="2">
    <source>
        <dbReference type="Proteomes" id="UP000020938"/>
    </source>
</evidence>
<evidence type="ECO:0000313" key="1">
    <source>
        <dbReference type="EMBL" id="EXZ73960.1"/>
    </source>
</evidence>
<dbReference type="AlphaFoldDB" id="A0A016AR77"/>
<dbReference type="EMBL" id="JGDS01000045">
    <property type="protein sequence ID" value="EXZ73960.1"/>
    <property type="molecule type" value="Genomic_DNA"/>
</dbReference>
<sequence length="211" mass="23409">MTMSVRRLIIFCIFVTCSHITVHSRDFIKGAFSIGLDGLFGDFDSNQKLGGGVLHGGYDFFFHRISFLSVEPKIGVGYFGGNKTSTLSTAVVANYGITCFTTSISPKVYCSLNPDNNILLSLENEFSLLNGFANIKDQNSIHVRRNSKLFQFYYTIKIGLTLKTPKGCKFTVWVGGSTLRLDNILNGNIPSGEKYYSKETLPYAAGINFYI</sequence>
<organism evidence="1 2">
    <name type="scientific">Bacteroides fragilis str. 3976T8</name>
    <dbReference type="NCBI Taxonomy" id="1339314"/>
    <lineage>
        <taxon>Bacteria</taxon>
        <taxon>Pseudomonadati</taxon>
        <taxon>Bacteroidota</taxon>
        <taxon>Bacteroidia</taxon>
        <taxon>Bacteroidales</taxon>
        <taxon>Bacteroidaceae</taxon>
        <taxon>Bacteroides</taxon>
    </lineage>
</organism>
<evidence type="ECO:0008006" key="3">
    <source>
        <dbReference type="Google" id="ProtNLM"/>
    </source>
</evidence>